<dbReference type="PANTHER" id="PTHR43664:SF1">
    <property type="entry name" value="BETA-METHYLMALYL-COA DEHYDRATASE"/>
    <property type="match status" value="1"/>
</dbReference>
<evidence type="ECO:0000313" key="3">
    <source>
        <dbReference type="Proteomes" id="UP000509667"/>
    </source>
</evidence>
<dbReference type="SUPFAM" id="SSF54637">
    <property type="entry name" value="Thioesterase/thiol ester dehydrase-isomerase"/>
    <property type="match status" value="1"/>
</dbReference>
<dbReference type="CDD" id="cd03454">
    <property type="entry name" value="YdeM"/>
    <property type="match status" value="1"/>
</dbReference>
<keyword evidence="3" id="KW-1185">Reference proteome</keyword>
<gene>
    <name evidence="2" type="ORF">HZS55_09460</name>
</gene>
<accession>A0A7D5SZX4</accession>
<dbReference type="InterPro" id="IPR029069">
    <property type="entry name" value="HotDog_dom_sf"/>
</dbReference>
<dbReference type="EMBL" id="CP058910">
    <property type="protein sequence ID" value="QLH77508.1"/>
    <property type="molecule type" value="Genomic_DNA"/>
</dbReference>
<dbReference type="RefSeq" id="WP_179911434.1">
    <property type="nucleotide sequence ID" value="NZ_CP058910.1"/>
</dbReference>
<name>A0A7D5SZX4_9EURY</name>
<evidence type="ECO:0000259" key="1">
    <source>
        <dbReference type="Pfam" id="PF01575"/>
    </source>
</evidence>
<sequence length="145" mass="15987">MEYFEDLTVGDTDEYGSYEVTAAEITDFAERYDPQPFHTDPEAAADSPFGGLVASGWHTAAMTMRLLVDNHLSEGATRGGLGVDELRWRRPVRPDDELTVTTEIVDKDGWDGESGLASVAVTTEADGEEVLSMVALVLYERREKQ</sequence>
<dbReference type="KEGG" id="hrr:HZS55_09460"/>
<dbReference type="Gene3D" id="3.10.129.10">
    <property type="entry name" value="Hotdog Thioesterase"/>
    <property type="match status" value="1"/>
</dbReference>
<organism evidence="2 3">
    <name type="scientific">Halosimplex rubrum</name>
    <dbReference type="NCBI Taxonomy" id="869889"/>
    <lineage>
        <taxon>Archaea</taxon>
        <taxon>Methanobacteriati</taxon>
        <taxon>Methanobacteriota</taxon>
        <taxon>Stenosarchaea group</taxon>
        <taxon>Halobacteria</taxon>
        <taxon>Halobacteriales</taxon>
        <taxon>Haloarculaceae</taxon>
        <taxon>Halosimplex</taxon>
    </lineage>
</organism>
<dbReference type="InterPro" id="IPR002539">
    <property type="entry name" value="MaoC-like_dom"/>
</dbReference>
<evidence type="ECO:0000313" key="2">
    <source>
        <dbReference type="EMBL" id="QLH77508.1"/>
    </source>
</evidence>
<dbReference type="GeneID" id="56078089"/>
<dbReference type="AlphaFoldDB" id="A0A7D5SZX4"/>
<dbReference type="OrthoDB" id="225748at2157"/>
<proteinExistence type="predicted"/>
<dbReference type="InterPro" id="IPR052342">
    <property type="entry name" value="MCH/BMMD"/>
</dbReference>
<dbReference type="Pfam" id="PF01575">
    <property type="entry name" value="MaoC_dehydratas"/>
    <property type="match status" value="1"/>
</dbReference>
<dbReference type="PANTHER" id="PTHR43664">
    <property type="entry name" value="MONOAMINE OXIDASE-RELATED"/>
    <property type="match status" value="1"/>
</dbReference>
<dbReference type="Proteomes" id="UP000509667">
    <property type="component" value="Chromosome"/>
</dbReference>
<feature type="domain" description="MaoC-like" evidence="1">
    <location>
        <begin position="17"/>
        <end position="123"/>
    </location>
</feature>
<reference evidence="2 3" key="1">
    <citation type="submission" date="2020-07" db="EMBL/GenBank/DDBJ databases">
        <title>Halosimplex pelagicum sp. nov. and Halosimplex rubrum sp. nov., isolated from salted brown alga Laminaria, and emended description of the genus Halosimplex.</title>
        <authorList>
            <person name="Cui H."/>
        </authorList>
    </citation>
    <scope>NUCLEOTIDE SEQUENCE [LARGE SCALE GENOMIC DNA]</scope>
    <source>
        <strain evidence="2 3">R27</strain>
    </source>
</reference>
<protein>
    <submittedName>
        <fullName evidence="2">MaoC family dehydratase</fullName>
    </submittedName>
</protein>